<evidence type="ECO:0000256" key="3">
    <source>
        <dbReference type="RuleBase" id="RU003682"/>
    </source>
</evidence>
<dbReference type="Pfam" id="PF03171">
    <property type="entry name" value="2OG-FeII_Oxy"/>
    <property type="match status" value="1"/>
</dbReference>
<evidence type="ECO:0000259" key="4">
    <source>
        <dbReference type="PROSITE" id="PS51471"/>
    </source>
</evidence>
<dbReference type="InterPro" id="IPR050231">
    <property type="entry name" value="Iron_ascorbate_oxido_reductase"/>
</dbReference>
<feature type="domain" description="Fe2OG dioxygenase" evidence="4">
    <location>
        <begin position="169"/>
        <end position="269"/>
    </location>
</feature>
<dbReference type="Pfam" id="PF14226">
    <property type="entry name" value="DIOX_N"/>
    <property type="match status" value="1"/>
</dbReference>
<dbReference type="InterPro" id="IPR027443">
    <property type="entry name" value="IPNS-like_sf"/>
</dbReference>
<evidence type="ECO:0000256" key="2">
    <source>
        <dbReference type="ARBA" id="ARBA00023004"/>
    </source>
</evidence>
<dbReference type="GeneID" id="125421274"/>
<dbReference type="PROSITE" id="PS51471">
    <property type="entry name" value="FE2OG_OXY"/>
    <property type="match status" value="1"/>
</dbReference>
<keyword evidence="3" id="KW-0560">Oxidoreductase</keyword>
<dbReference type="InterPro" id="IPR026992">
    <property type="entry name" value="DIOX_N"/>
</dbReference>
<dbReference type="InterPro" id="IPR044861">
    <property type="entry name" value="IPNS-like_FE2OG_OXY"/>
</dbReference>
<dbReference type="GO" id="GO:0051213">
    <property type="term" value="F:dioxygenase activity"/>
    <property type="evidence" value="ECO:0007669"/>
    <property type="project" value="UniProtKB-KW"/>
</dbReference>
<keyword evidence="2 3" id="KW-0408">Iron</keyword>
<reference evidence="6" key="1">
    <citation type="submission" date="2025-08" db="UniProtKB">
        <authorList>
            <consortium name="RefSeq"/>
        </authorList>
    </citation>
    <scope>IDENTIFICATION</scope>
    <source>
        <tissue evidence="6">Seedling</tissue>
    </source>
</reference>
<sequence>MGSAVVPEPKLPILNFSEQTQKPGTNSWVLACKDVRRALEEYGCFIVLYDKITCQLNNAIFGALEDLFDLPTQTKMKNVYHDKPLKGYVGQIPKLPLHESMGIDNATTLEGTKTFTNIMWPTGNDHFSKCAYSFAKIAEELDQMVTRMIFESYGLHDKYYESFAASITYLLRPLKNKAPKVDEPTLGFVTHTDKSFTTILYQNQIDGLEVELKNGDWLKVELPPLSFVFMAGDALMAWSNDRIVSPSHRVVVSGKQDRYSLAQFSFGNGMVQVPQELVDDEHPLKYKSFDHLGLLLFFGTDEGYKSKCPIKAYCGV</sequence>
<dbReference type="Proteomes" id="UP001652623">
    <property type="component" value="Chromosome 1"/>
</dbReference>
<comment type="similarity">
    <text evidence="3">Belongs to the iron/ascorbate-dependent oxidoreductase family.</text>
</comment>
<name>A0ABM3ICK0_ZIZJJ</name>
<proteinExistence type="inferred from homology"/>
<dbReference type="RefSeq" id="XP_048325586.2">
    <property type="nucleotide sequence ID" value="XM_048469629.2"/>
</dbReference>
<keyword evidence="6" id="KW-0223">Dioxygenase</keyword>
<evidence type="ECO:0000313" key="5">
    <source>
        <dbReference type="Proteomes" id="UP001652623"/>
    </source>
</evidence>
<keyword evidence="5" id="KW-1185">Reference proteome</keyword>
<evidence type="ECO:0000313" key="6">
    <source>
        <dbReference type="RefSeq" id="XP_048325586.2"/>
    </source>
</evidence>
<gene>
    <name evidence="6" type="primary">LOC125421274</name>
</gene>
<accession>A0ABM3ICK0</accession>
<keyword evidence="1 3" id="KW-0479">Metal-binding</keyword>
<dbReference type="PANTHER" id="PTHR47990">
    <property type="entry name" value="2-OXOGLUTARATE (2OG) AND FE(II)-DEPENDENT OXYGENASE SUPERFAMILY PROTEIN-RELATED"/>
    <property type="match status" value="1"/>
</dbReference>
<dbReference type="InterPro" id="IPR005123">
    <property type="entry name" value="Oxoglu/Fe-dep_dioxygenase_dom"/>
</dbReference>
<evidence type="ECO:0000256" key="1">
    <source>
        <dbReference type="ARBA" id="ARBA00022723"/>
    </source>
</evidence>
<dbReference type="Gene3D" id="2.60.120.330">
    <property type="entry name" value="B-lactam Antibiotic, Isopenicillin N Synthase, Chain"/>
    <property type="match status" value="1"/>
</dbReference>
<dbReference type="SUPFAM" id="SSF51197">
    <property type="entry name" value="Clavaminate synthase-like"/>
    <property type="match status" value="1"/>
</dbReference>
<organism evidence="5 6">
    <name type="scientific">Ziziphus jujuba</name>
    <name type="common">Chinese jujube</name>
    <name type="synonym">Ziziphus sativa</name>
    <dbReference type="NCBI Taxonomy" id="326968"/>
    <lineage>
        <taxon>Eukaryota</taxon>
        <taxon>Viridiplantae</taxon>
        <taxon>Streptophyta</taxon>
        <taxon>Embryophyta</taxon>
        <taxon>Tracheophyta</taxon>
        <taxon>Spermatophyta</taxon>
        <taxon>Magnoliopsida</taxon>
        <taxon>eudicotyledons</taxon>
        <taxon>Gunneridae</taxon>
        <taxon>Pentapetalae</taxon>
        <taxon>rosids</taxon>
        <taxon>fabids</taxon>
        <taxon>Rosales</taxon>
        <taxon>Rhamnaceae</taxon>
        <taxon>Paliureae</taxon>
        <taxon>Ziziphus</taxon>
    </lineage>
</organism>
<protein>
    <submittedName>
        <fullName evidence="6">2-oxoglutarate-dependent dioxygenase AOP3</fullName>
    </submittedName>
</protein>